<proteinExistence type="predicted"/>
<dbReference type="EMBL" id="PCPP01000004">
    <property type="protein sequence ID" value="PRB81642.1"/>
    <property type="molecule type" value="Genomic_DNA"/>
</dbReference>
<evidence type="ECO:0000313" key="2">
    <source>
        <dbReference type="EMBL" id="PRB88297.1"/>
    </source>
</evidence>
<evidence type="ECO:0000313" key="1">
    <source>
        <dbReference type="EMBL" id="PRB81642.1"/>
    </source>
</evidence>
<keyword evidence="3" id="KW-1185">Reference proteome</keyword>
<protein>
    <submittedName>
        <fullName evidence="1">Uncharacterized protein</fullName>
    </submittedName>
</protein>
<evidence type="ECO:0000313" key="3">
    <source>
        <dbReference type="Proteomes" id="UP000238325"/>
    </source>
</evidence>
<dbReference type="EMBL" id="PCPH01000005">
    <property type="protein sequence ID" value="PRB88297.1"/>
    <property type="molecule type" value="Genomic_DNA"/>
</dbReference>
<dbReference type="Proteomes" id="UP000238534">
    <property type="component" value="Unassembled WGS sequence"/>
</dbReference>
<accession>A0A2S9CMA0</accession>
<dbReference type="AlphaFoldDB" id="A0A2S9CMA0"/>
<reference evidence="3 4" key="1">
    <citation type="submission" date="2017-09" db="EMBL/GenBank/DDBJ databases">
        <title>Genomic, metabolic, and phenotypic characteristics of bacterial isolates from the natural microbiome of the model nematode Caenorhabditis elegans.</title>
        <authorList>
            <person name="Zimmermann J."/>
            <person name="Obeng N."/>
            <person name="Yang W."/>
            <person name="Obeng O."/>
            <person name="Kissoyan K."/>
            <person name="Pees B."/>
            <person name="Dirksen P."/>
            <person name="Hoppner M."/>
            <person name="Franke A."/>
            <person name="Rosenstiel P."/>
            <person name="Leippe M."/>
            <person name="Dierking K."/>
            <person name="Kaleta C."/>
            <person name="Schulenburg H."/>
        </authorList>
    </citation>
    <scope>NUCLEOTIDE SEQUENCE [LARGE SCALE GENOMIC DNA]</scope>
    <source>
        <strain evidence="1 4">MYb25</strain>
        <strain evidence="2 3">MYb44</strain>
    </source>
</reference>
<evidence type="ECO:0000313" key="4">
    <source>
        <dbReference type="Proteomes" id="UP000238534"/>
    </source>
</evidence>
<gene>
    <name evidence="1" type="ORF">CQ022_18335</name>
    <name evidence="2" type="ORF">CQ033_17230</name>
</gene>
<sequence length="63" mass="7184">MMVIICVIRAICGIKIPQIKLSYLIHSIKLAFIPLKKIKIPGFSQKSQLHFFNRNNISIFAAN</sequence>
<dbReference type="Proteomes" id="UP000238325">
    <property type="component" value="Unassembled WGS sequence"/>
</dbReference>
<organism evidence="1 4">
    <name type="scientific">Chryseobacterium culicis</name>
    <dbReference type="NCBI Taxonomy" id="680127"/>
    <lineage>
        <taxon>Bacteria</taxon>
        <taxon>Pseudomonadati</taxon>
        <taxon>Bacteroidota</taxon>
        <taxon>Flavobacteriia</taxon>
        <taxon>Flavobacteriales</taxon>
        <taxon>Weeksellaceae</taxon>
        <taxon>Chryseobacterium group</taxon>
        <taxon>Chryseobacterium</taxon>
    </lineage>
</organism>
<comment type="caution">
    <text evidence="1">The sequence shown here is derived from an EMBL/GenBank/DDBJ whole genome shotgun (WGS) entry which is preliminary data.</text>
</comment>
<name>A0A2S9CMA0_CHRCI</name>